<gene>
    <name evidence="2" type="ORF">LXN57_33620</name>
</gene>
<organism evidence="2 3">
    <name type="scientific">Paractinoplanes hotanensis</name>
    <dbReference type="NCBI Taxonomy" id="2906497"/>
    <lineage>
        <taxon>Bacteria</taxon>
        <taxon>Bacillati</taxon>
        <taxon>Actinomycetota</taxon>
        <taxon>Actinomycetes</taxon>
        <taxon>Micromonosporales</taxon>
        <taxon>Micromonosporaceae</taxon>
        <taxon>Paractinoplanes</taxon>
    </lineage>
</organism>
<keyword evidence="3" id="KW-1185">Reference proteome</keyword>
<reference evidence="2 3" key="1">
    <citation type="submission" date="2022-06" db="EMBL/GenBank/DDBJ databases">
        <title>Actinoplanes abujensis sp. nov., isolated from Nigerian arid soil.</title>
        <authorList>
            <person name="Ding P."/>
        </authorList>
    </citation>
    <scope>NUCLEOTIDE SEQUENCE [LARGE SCALE GENOMIC DNA]</scope>
    <source>
        <strain evidence="3">TRM88002</strain>
    </source>
</reference>
<dbReference type="InterPro" id="IPR027417">
    <property type="entry name" value="P-loop_NTPase"/>
</dbReference>
<dbReference type="InterPro" id="IPR006083">
    <property type="entry name" value="PRK/URK"/>
</dbReference>
<dbReference type="Pfam" id="PF00485">
    <property type="entry name" value="PRK"/>
    <property type="match status" value="1"/>
</dbReference>
<evidence type="ECO:0000313" key="3">
    <source>
        <dbReference type="Proteomes" id="UP001523216"/>
    </source>
</evidence>
<dbReference type="Proteomes" id="UP001523216">
    <property type="component" value="Unassembled WGS sequence"/>
</dbReference>
<proteinExistence type="predicted"/>
<protein>
    <submittedName>
        <fullName evidence="2">Uridine kinase</fullName>
    </submittedName>
</protein>
<evidence type="ECO:0000313" key="2">
    <source>
        <dbReference type="EMBL" id="MCM4082518.1"/>
    </source>
</evidence>
<dbReference type="RefSeq" id="WP_251802252.1">
    <property type="nucleotide sequence ID" value="NZ_JAMQOL010000049.1"/>
</dbReference>
<comment type="caution">
    <text evidence="2">The sequence shown here is derived from an EMBL/GenBank/DDBJ whole genome shotgun (WGS) entry which is preliminary data.</text>
</comment>
<dbReference type="SUPFAM" id="SSF52540">
    <property type="entry name" value="P-loop containing nucleoside triphosphate hydrolases"/>
    <property type="match status" value="1"/>
</dbReference>
<keyword evidence="2" id="KW-0418">Kinase</keyword>
<name>A0ABT0YAF9_9ACTN</name>
<dbReference type="GO" id="GO:0016301">
    <property type="term" value="F:kinase activity"/>
    <property type="evidence" value="ECO:0007669"/>
    <property type="project" value="UniProtKB-KW"/>
</dbReference>
<accession>A0ABT0YAF9</accession>
<feature type="domain" description="Phosphoribulokinase/uridine kinase" evidence="1">
    <location>
        <begin position="30"/>
        <end position="173"/>
    </location>
</feature>
<dbReference type="Gene3D" id="3.40.50.300">
    <property type="entry name" value="P-loop containing nucleotide triphosphate hydrolases"/>
    <property type="match status" value="1"/>
</dbReference>
<keyword evidence="2" id="KW-0808">Transferase</keyword>
<evidence type="ECO:0000259" key="1">
    <source>
        <dbReference type="Pfam" id="PF00485"/>
    </source>
</evidence>
<dbReference type="EMBL" id="JAMQOL010000049">
    <property type="protein sequence ID" value="MCM4082518.1"/>
    <property type="molecule type" value="Genomic_DNA"/>
</dbReference>
<sequence length="220" mass="24030">MTGHIAGRPPISATTVRVAGLVPAGAARVAVDGVDGVGKTTFAAELAGALRAGGREVVQVSADDFHQPRAVRHRRGRQSAEGFWLDSYDYPALRRTVLEPLGPGGDRRFRRGVHDLRTDAALDLEWETAPDDAVLIVDGLFLHRDELRGCWEFTIFLDAPFEVTVPRMAARDGSHPDPGHPSLARYVGGQRLYFAACRPQERADVLIDHSDPGAPRIVRR</sequence>